<feature type="region of interest" description="Disordered" evidence="1">
    <location>
        <begin position="280"/>
        <end position="308"/>
    </location>
</feature>
<dbReference type="WBParaSite" id="PSAMB.scaffold3031size19962.g20041.t1">
    <property type="protein sequence ID" value="PSAMB.scaffold3031size19962.g20041.t1"/>
    <property type="gene ID" value="PSAMB.scaffold3031size19962.g20041"/>
</dbReference>
<keyword evidence="2" id="KW-1133">Transmembrane helix</keyword>
<keyword evidence="2" id="KW-0472">Membrane</keyword>
<keyword evidence="2" id="KW-0812">Transmembrane</keyword>
<dbReference type="Gene3D" id="1.20.1070.10">
    <property type="entry name" value="Rhodopsin 7-helix transmembrane proteins"/>
    <property type="match status" value="1"/>
</dbReference>
<sequence>MQCNPASNASSNLTTPLVEQRVLYAELLEVYKYYIGFGIFAVITNIVCMLVVLSKPHMREKYGTFGVLSFGYLLNCLGILFAGLLRTHYISGNVYNSLNSFECFGRPWPYMFIVGGHLPAFVLLCMGVERLIAIQKPLVYRTYITARARIIANVVCVLLSVISLLVVALLLNCAAYLRARRMIASTFMRQEMKKVLATLVISALAVVLTAVPNIILWGNFVHWNISGTTVSQLYIAFCCNSAMDLFAFIVLKQDFRKRLLSMISCGYLNQIFNVPEEANTGANSKNPRLTQKKLVKPAAGKSPTPRRH</sequence>
<feature type="transmembrane region" description="Helical" evidence="2">
    <location>
        <begin position="232"/>
        <end position="251"/>
    </location>
</feature>
<feature type="transmembrane region" description="Helical" evidence="2">
    <location>
        <begin position="150"/>
        <end position="174"/>
    </location>
</feature>
<proteinExistence type="predicted"/>
<dbReference type="Proteomes" id="UP000887566">
    <property type="component" value="Unplaced"/>
</dbReference>
<feature type="compositionally biased region" description="Polar residues" evidence="1">
    <location>
        <begin position="280"/>
        <end position="289"/>
    </location>
</feature>
<protein>
    <submittedName>
        <fullName evidence="4">G-protein coupled receptors family 1 profile domain-containing protein</fullName>
    </submittedName>
</protein>
<evidence type="ECO:0000256" key="2">
    <source>
        <dbReference type="SAM" id="Phobius"/>
    </source>
</evidence>
<feature type="transmembrane region" description="Helical" evidence="2">
    <location>
        <begin position="65"/>
        <end position="85"/>
    </location>
</feature>
<reference evidence="4" key="1">
    <citation type="submission" date="2022-11" db="UniProtKB">
        <authorList>
            <consortium name="WormBaseParasite"/>
        </authorList>
    </citation>
    <scope>IDENTIFICATION</scope>
</reference>
<name>A0A914W514_9BILA</name>
<dbReference type="SUPFAM" id="SSF81321">
    <property type="entry name" value="Family A G protein-coupled receptor-like"/>
    <property type="match status" value="1"/>
</dbReference>
<evidence type="ECO:0000256" key="1">
    <source>
        <dbReference type="SAM" id="MobiDB-lite"/>
    </source>
</evidence>
<feature type="transmembrane region" description="Helical" evidence="2">
    <location>
        <begin position="33"/>
        <end position="53"/>
    </location>
</feature>
<keyword evidence="3" id="KW-1185">Reference proteome</keyword>
<dbReference type="CDD" id="cd00637">
    <property type="entry name" value="7tm_classA_rhodopsin-like"/>
    <property type="match status" value="1"/>
</dbReference>
<accession>A0A914W514</accession>
<dbReference type="AlphaFoldDB" id="A0A914W514"/>
<feature type="transmembrane region" description="Helical" evidence="2">
    <location>
        <begin position="195"/>
        <end position="220"/>
    </location>
</feature>
<evidence type="ECO:0000313" key="3">
    <source>
        <dbReference type="Proteomes" id="UP000887566"/>
    </source>
</evidence>
<organism evidence="3 4">
    <name type="scientific">Plectus sambesii</name>
    <dbReference type="NCBI Taxonomy" id="2011161"/>
    <lineage>
        <taxon>Eukaryota</taxon>
        <taxon>Metazoa</taxon>
        <taxon>Ecdysozoa</taxon>
        <taxon>Nematoda</taxon>
        <taxon>Chromadorea</taxon>
        <taxon>Plectida</taxon>
        <taxon>Plectina</taxon>
        <taxon>Plectoidea</taxon>
        <taxon>Plectidae</taxon>
        <taxon>Plectus</taxon>
    </lineage>
</organism>
<evidence type="ECO:0000313" key="4">
    <source>
        <dbReference type="WBParaSite" id="PSAMB.scaffold3031size19962.g20041.t1"/>
    </source>
</evidence>